<dbReference type="RefSeq" id="WP_092675892.1">
    <property type="nucleotide sequence ID" value="NZ_FOXS01000004.1"/>
</dbReference>
<evidence type="ECO:0000313" key="3">
    <source>
        <dbReference type="Proteomes" id="UP000199029"/>
    </source>
</evidence>
<accession>A0A1I5ZXN0</accession>
<dbReference type="Proteomes" id="UP000199029">
    <property type="component" value="Unassembled WGS sequence"/>
</dbReference>
<name>A0A1I5ZXN0_HYMAR</name>
<evidence type="ECO:0000313" key="2">
    <source>
        <dbReference type="EMBL" id="SFQ61226.1"/>
    </source>
</evidence>
<evidence type="ECO:0000256" key="1">
    <source>
        <dbReference type="SAM" id="MobiDB-lite"/>
    </source>
</evidence>
<feature type="region of interest" description="Disordered" evidence="1">
    <location>
        <begin position="75"/>
        <end position="94"/>
    </location>
</feature>
<dbReference type="AlphaFoldDB" id="A0A1I5ZXN0"/>
<keyword evidence="3" id="KW-1185">Reference proteome</keyword>
<sequence length="94" mass="10403">MANSSVRPDSDPAWDDLLRQLRHRPAAQPRPFFYSRVQARLVAKASADKNLLPGWLRRPAYAALLGALVFSLSGDGSGSTTPNHPLPQQQQLQR</sequence>
<organism evidence="2 3">
    <name type="scientific">Hymenobacter arizonensis</name>
    <name type="common">Siccationidurans arizonensis</name>
    <dbReference type="NCBI Taxonomy" id="1227077"/>
    <lineage>
        <taxon>Bacteria</taxon>
        <taxon>Pseudomonadati</taxon>
        <taxon>Bacteroidota</taxon>
        <taxon>Cytophagia</taxon>
        <taxon>Cytophagales</taxon>
        <taxon>Hymenobacteraceae</taxon>
        <taxon>Hymenobacter</taxon>
    </lineage>
</organism>
<dbReference type="STRING" id="1227077.SAMN04515668_3294"/>
<proteinExistence type="predicted"/>
<reference evidence="3" key="1">
    <citation type="submission" date="2016-10" db="EMBL/GenBank/DDBJ databases">
        <authorList>
            <person name="Varghese N."/>
            <person name="Submissions S."/>
        </authorList>
    </citation>
    <scope>NUCLEOTIDE SEQUENCE [LARGE SCALE GENOMIC DNA]</scope>
    <source>
        <strain evidence="3">OR362-8,ATCC BAA-1266,JCM 13504</strain>
    </source>
</reference>
<dbReference type="EMBL" id="FOXS01000004">
    <property type="protein sequence ID" value="SFQ61226.1"/>
    <property type="molecule type" value="Genomic_DNA"/>
</dbReference>
<gene>
    <name evidence="2" type="ORF">SAMN04515668_3294</name>
</gene>
<protein>
    <submittedName>
        <fullName evidence="2">Uncharacterized protein</fullName>
    </submittedName>
</protein>
<dbReference type="OrthoDB" id="886712at2"/>